<gene>
    <name evidence="1" type="ORF">GCM10007916_12740</name>
</gene>
<protein>
    <submittedName>
        <fullName evidence="1">Uncharacterized protein</fullName>
    </submittedName>
</protein>
<reference evidence="2" key="1">
    <citation type="journal article" date="2019" name="Int. J. Syst. Evol. Microbiol.">
        <title>The Global Catalogue of Microorganisms (GCM) 10K type strain sequencing project: providing services to taxonomists for standard genome sequencing and annotation.</title>
        <authorList>
            <consortium name="The Broad Institute Genomics Platform"/>
            <consortium name="The Broad Institute Genome Sequencing Center for Infectious Disease"/>
            <person name="Wu L."/>
            <person name="Ma J."/>
        </authorList>
    </citation>
    <scope>NUCLEOTIDE SEQUENCE [LARGE SCALE GENOMIC DNA]</scope>
    <source>
        <strain evidence="2">NBRC 103166</strain>
    </source>
</reference>
<dbReference type="Proteomes" id="UP001157353">
    <property type="component" value="Unassembled WGS sequence"/>
</dbReference>
<comment type="caution">
    <text evidence="1">The sequence shown here is derived from an EMBL/GenBank/DDBJ whole genome shotgun (WGS) entry which is preliminary data.</text>
</comment>
<keyword evidence="2" id="KW-1185">Reference proteome</keyword>
<dbReference type="EMBL" id="BSPQ01000002">
    <property type="protein sequence ID" value="GLS90207.1"/>
    <property type="molecule type" value="Genomic_DNA"/>
</dbReference>
<proteinExistence type="predicted"/>
<sequence>MSGLNNQDSNPNSDQNQLKALLDQPIEDLPLISLYRIRYLATELSMEGVVAHAQKIIDKRNQAMS</sequence>
<dbReference type="RefSeq" id="WP_284203326.1">
    <property type="nucleotide sequence ID" value="NZ_BSPQ01000002.1"/>
</dbReference>
<evidence type="ECO:0000313" key="2">
    <source>
        <dbReference type="Proteomes" id="UP001157353"/>
    </source>
</evidence>
<organism evidence="1 2">
    <name type="scientific">Psychromonas marina</name>
    <dbReference type="NCBI Taxonomy" id="88364"/>
    <lineage>
        <taxon>Bacteria</taxon>
        <taxon>Pseudomonadati</taxon>
        <taxon>Pseudomonadota</taxon>
        <taxon>Gammaproteobacteria</taxon>
        <taxon>Alteromonadales</taxon>
        <taxon>Psychromonadaceae</taxon>
        <taxon>Psychromonas</taxon>
    </lineage>
</organism>
<accession>A0ABQ6DYP3</accession>
<evidence type="ECO:0000313" key="1">
    <source>
        <dbReference type="EMBL" id="GLS90207.1"/>
    </source>
</evidence>
<name>A0ABQ6DYP3_9GAMM</name>